<keyword evidence="1" id="KW-0175">Coiled coil</keyword>
<proteinExistence type="predicted"/>
<organism evidence="2 3">
    <name type="scientific">Actinokineospora diospyrosa</name>
    <dbReference type="NCBI Taxonomy" id="103728"/>
    <lineage>
        <taxon>Bacteria</taxon>
        <taxon>Bacillati</taxon>
        <taxon>Actinomycetota</taxon>
        <taxon>Actinomycetes</taxon>
        <taxon>Pseudonocardiales</taxon>
        <taxon>Pseudonocardiaceae</taxon>
        <taxon>Actinokineospora</taxon>
    </lineage>
</organism>
<gene>
    <name evidence="2" type="ORF">LV75_000344</name>
</gene>
<evidence type="ECO:0000256" key="1">
    <source>
        <dbReference type="SAM" id="Coils"/>
    </source>
</evidence>
<accession>A0ABT1I5K8</accession>
<name>A0ABT1I5K8_9PSEU</name>
<feature type="coiled-coil region" evidence="1">
    <location>
        <begin position="41"/>
        <end position="143"/>
    </location>
</feature>
<reference evidence="2 3" key="1">
    <citation type="submission" date="2022-06" db="EMBL/GenBank/DDBJ databases">
        <title>Genomic Encyclopedia of Archaeal and Bacterial Type Strains, Phase II (KMG-II): from individual species to whole genera.</title>
        <authorList>
            <person name="Goeker M."/>
        </authorList>
    </citation>
    <scope>NUCLEOTIDE SEQUENCE [LARGE SCALE GENOMIC DNA]</scope>
    <source>
        <strain evidence="2 3">DSM 44255</strain>
    </source>
</reference>
<evidence type="ECO:0000313" key="3">
    <source>
        <dbReference type="Proteomes" id="UP001205185"/>
    </source>
</evidence>
<sequence>MTEMVPLSTGFDLAWRGYRTRQVQHYVTCVETDLRTLTEDRDAAVAKAQRLAGELERARREALVLRDRIDRLCRAPVDLVGAEVRARRVIELANAEAEEVLARARAVAERTWSTVRAMETAARDRHERLARKAEVEHQALTKRTHDLITTQSYLAEHRRRELDEQASALREQVQTDFTTAMAARRAEQTRELAALRASAETEANDLVAGAVEQVRVLHRHRDAVAARLRAVRTLLTEADAELNYRTRENGVRALPTAGS</sequence>
<dbReference type="Proteomes" id="UP001205185">
    <property type="component" value="Unassembled WGS sequence"/>
</dbReference>
<dbReference type="RefSeq" id="WP_253884773.1">
    <property type="nucleotide sequence ID" value="NZ_BAAAVB010000002.1"/>
</dbReference>
<evidence type="ECO:0000313" key="2">
    <source>
        <dbReference type="EMBL" id="MCP2267862.1"/>
    </source>
</evidence>
<dbReference type="EMBL" id="JAMTCO010000001">
    <property type="protein sequence ID" value="MCP2267862.1"/>
    <property type="molecule type" value="Genomic_DNA"/>
</dbReference>
<keyword evidence="3" id="KW-1185">Reference proteome</keyword>
<comment type="caution">
    <text evidence="2">The sequence shown here is derived from an EMBL/GenBank/DDBJ whole genome shotgun (WGS) entry which is preliminary data.</text>
</comment>
<protein>
    <submittedName>
        <fullName evidence="2">DivIVA protein</fullName>
    </submittedName>
</protein>